<sequence length="229" mass="26021">MKKYFITGLVILLPLAVTLAIVLFFLNLLTGPFIGIVQSLFDHYHVFEKGFSFLGAKQTQIIISQVSILLFLFLFTVLLGFLARWFFLHALIKFWDSLIHRIPFISSVYKTCQDVINTMLTSETKSFKQVVLVPFPFKDSHSIGLVTREDIKGISTKNGDTFVGVFVPTTPNPTSGYLVLYKPEDLIYIDMKVEEALKYIISCGVIMNEPLKALEEKKPNMDETNNPLK</sequence>
<comment type="caution">
    <text evidence="2">The sequence shown here is derived from an EMBL/GenBank/DDBJ whole genome shotgun (WGS) entry which is preliminary data.</text>
</comment>
<dbReference type="Pfam" id="PF04367">
    <property type="entry name" value="DUF502"/>
    <property type="match status" value="1"/>
</dbReference>
<keyword evidence="1" id="KW-1133">Transmembrane helix</keyword>
<evidence type="ECO:0000313" key="3">
    <source>
        <dbReference type="Proteomes" id="UP000031552"/>
    </source>
</evidence>
<keyword evidence="1" id="KW-0812">Transmembrane</keyword>
<evidence type="ECO:0000313" key="2">
    <source>
        <dbReference type="EMBL" id="CDR35054.1"/>
    </source>
</evidence>
<dbReference type="RefSeq" id="WP_041018609.1">
    <property type="nucleotide sequence ID" value="NZ_CCEJ010000012.1"/>
</dbReference>
<reference evidence="2" key="1">
    <citation type="submission" date="2013-12" db="EMBL/GenBank/DDBJ databases">
        <authorList>
            <person name="Linke B."/>
        </authorList>
    </citation>
    <scope>NUCLEOTIDE SEQUENCE [LARGE SCALE GENOMIC DNA]</scope>
    <source>
        <strain evidence="2">CRIB-18</strain>
    </source>
</reference>
<feature type="transmembrane region" description="Helical" evidence="1">
    <location>
        <begin position="12"/>
        <end position="41"/>
    </location>
</feature>
<accession>A0A090E353</accession>
<dbReference type="InterPro" id="IPR007462">
    <property type="entry name" value="COV1-like"/>
</dbReference>
<dbReference type="Proteomes" id="UP000031552">
    <property type="component" value="Unassembled WGS sequence"/>
</dbReference>
<gene>
    <name evidence="2" type="ORF">CSEC_2248</name>
</gene>
<name>A0A090E353_9BACT</name>
<keyword evidence="3" id="KW-1185">Reference proteome</keyword>
<reference evidence="2" key="2">
    <citation type="submission" date="2014-09" db="EMBL/GenBank/DDBJ databases">
        <title>Criblamydia sequanensis harbors a mega-plasmid encoding arsenite resistance.</title>
        <authorList>
            <person name="Bertelli C."/>
            <person name="Goesmann A."/>
            <person name="Greub G."/>
        </authorList>
    </citation>
    <scope>NUCLEOTIDE SEQUENCE [LARGE SCALE GENOMIC DNA]</scope>
    <source>
        <strain evidence="2">CRIB-18</strain>
    </source>
</reference>
<dbReference type="eggNOG" id="COG2928">
    <property type="taxonomic scope" value="Bacteria"/>
</dbReference>
<dbReference type="PANTHER" id="PTHR31876:SF26">
    <property type="entry name" value="PROTEIN LIKE COV 2"/>
    <property type="match status" value="1"/>
</dbReference>
<dbReference type="STRING" id="1437425.CSEC_2248"/>
<proteinExistence type="predicted"/>
<dbReference type="OrthoDB" id="9780267at2"/>
<keyword evidence="1" id="KW-0472">Membrane</keyword>
<dbReference type="EMBL" id="CCEJ010000012">
    <property type="protein sequence ID" value="CDR35054.1"/>
    <property type="molecule type" value="Genomic_DNA"/>
</dbReference>
<dbReference type="PANTHER" id="PTHR31876">
    <property type="entry name" value="COV-LIKE PROTEIN 1"/>
    <property type="match status" value="1"/>
</dbReference>
<organism evidence="2 3">
    <name type="scientific">Candidatus Criblamydia sequanensis CRIB-18</name>
    <dbReference type="NCBI Taxonomy" id="1437425"/>
    <lineage>
        <taxon>Bacteria</taxon>
        <taxon>Pseudomonadati</taxon>
        <taxon>Chlamydiota</taxon>
        <taxon>Chlamydiia</taxon>
        <taxon>Parachlamydiales</taxon>
        <taxon>Candidatus Criblamydiaceae</taxon>
        <taxon>Candidatus Criblamydia</taxon>
    </lineage>
</organism>
<protein>
    <submittedName>
        <fullName evidence="2">Conserved putative membrane protein</fullName>
    </submittedName>
</protein>
<dbReference type="AlphaFoldDB" id="A0A090E353"/>
<feature type="transmembrane region" description="Helical" evidence="1">
    <location>
        <begin position="61"/>
        <end position="87"/>
    </location>
</feature>
<evidence type="ECO:0000256" key="1">
    <source>
        <dbReference type="SAM" id="Phobius"/>
    </source>
</evidence>